<dbReference type="Proteomes" id="UP000326396">
    <property type="component" value="Linkage Group LG7"/>
</dbReference>
<accession>A0A5N6M033</accession>
<reference evidence="2 3" key="1">
    <citation type="submission" date="2019-05" db="EMBL/GenBank/DDBJ databases">
        <title>Mikania micrantha, genome provides insights into the molecular mechanism of rapid growth.</title>
        <authorList>
            <person name="Liu B."/>
        </authorList>
    </citation>
    <scope>NUCLEOTIDE SEQUENCE [LARGE SCALE GENOMIC DNA]</scope>
    <source>
        <strain evidence="2">NLD-2019</strain>
        <tissue evidence="2">Leaf</tissue>
    </source>
</reference>
<gene>
    <name evidence="2" type="ORF">E3N88_35130</name>
</gene>
<dbReference type="EMBL" id="SZYD01000017">
    <property type="protein sequence ID" value="KAD3067250.1"/>
    <property type="molecule type" value="Genomic_DNA"/>
</dbReference>
<organism evidence="2 3">
    <name type="scientific">Mikania micrantha</name>
    <name type="common">bitter vine</name>
    <dbReference type="NCBI Taxonomy" id="192012"/>
    <lineage>
        <taxon>Eukaryota</taxon>
        <taxon>Viridiplantae</taxon>
        <taxon>Streptophyta</taxon>
        <taxon>Embryophyta</taxon>
        <taxon>Tracheophyta</taxon>
        <taxon>Spermatophyta</taxon>
        <taxon>Magnoliopsida</taxon>
        <taxon>eudicotyledons</taxon>
        <taxon>Gunneridae</taxon>
        <taxon>Pentapetalae</taxon>
        <taxon>asterids</taxon>
        <taxon>campanulids</taxon>
        <taxon>Asterales</taxon>
        <taxon>Asteraceae</taxon>
        <taxon>Asteroideae</taxon>
        <taxon>Heliantheae alliance</taxon>
        <taxon>Eupatorieae</taxon>
        <taxon>Mikania</taxon>
    </lineage>
</organism>
<evidence type="ECO:0000313" key="2">
    <source>
        <dbReference type="EMBL" id="KAD3067250.1"/>
    </source>
</evidence>
<sequence length="122" mass="13320">MKVRDCMVVDGSPHHPGSARVFSSEEVDVLINGQLTKYQNAEGVFSLPAAIRQRSKMSPATGAHEPFHATRSSMAGTGRGDDEAGPSRKDKGKRALYDEDEIEEDIGLTDVEEDNRVPGYED</sequence>
<dbReference type="AlphaFoldDB" id="A0A5N6M033"/>
<evidence type="ECO:0000256" key="1">
    <source>
        <dbReference type="SAM" id="MobiDB-lite"/>
    </source>
</evidence>
<feature type="compositionally biased region" description="Basic and acidic residues" evidence="1">
    <location>
        <begin position="79"/>
        <end position="97"/>
    </location>
</feature>
<feature type="region of interest" description="Disordered" evidence="1">
    <location>
        <begin position="56"/>
        <end position="122"/>
    </location>
</feature>
<keyword evidence="3" id="KW-1185">Reference proteome</keyword>
<evidence type="ECO:0000313" key="3">
    <source>
        <dbReference type="Proteomes" id="UP000326396"/>
    </source>
</evidence>
<protein>
    <submittedName>
        <fullName evidence="2">Uncharacterized protein</fullName>
    </submittedName>
</protein>
<name>A0A5N6M033_9ASTR</name>
<comment type="caution">
    <text evidence="2">The sequence shown here is derived from an EMBL/GenBank/DDBJ whole genome shotgun (WGS) entry which is preliminary data.</text>
</comment>
<feature type="compositionally biased region" description="Acidic residues" evidence="1">
    <location>
        <begin position="98"/>
        <end position="113"/>
    </location>
</feature>
<proteinExistence type="predicted"/>